<evidence type="ECO:0000259" key="4">
    <source>
        <dbReference type="PROSITE" id="PS50987"/>
    </source>
</evidence>
<dbReference type="InterPro" id="IPR011991">
    <property type="entry name" value="ArsR-like_HTH"/>
</dbReference>
<evidence type="ECO:0000256" key="3">
    <source>
        <dbReference type="ARBA" id="ARBA00023163"/>
    </source>
</evidence>
<dbReference type="PROSITE" id="PS50987">
    <property type="entry name" value="HTH_ARSR_2"/>
    <property type="match status" value="1"/>
</dbReference>
<reference evidence="5 6" key="1">
    <citation type="submission" date="2019-01" db="EMBL/GenBank/DDBJ databases">
        <title>Draft genome sequences of the type strains of six Macrococcus species.</title>
        <authorList>
            <person name="Mazhar S."/>
            <person name="Altermann E."/>
            <person name="Hill C."/>
            <person name="Mcauliffe O."/>
        </authorList>
    </citation>
    <scope>NUCLEOTIDE SEQUENCE [LARGE SCALE GENOMIC DNA]</scope>
    <source>
        <strain evidence="5 6">ATCC 51825</strain>
    </source>
</reference>
<evidence type="ECO:0000313" key="6">
    <source>
        <dbReference type="Proteomes" id="UP000294843"/>
    </source>
</evidence>
<dbReference type="CDD" id="cd00090">
    <property type="entry name" value="HTH_ARSR"/>
    <property type="match status" value="1"/>
</dbReference>
<name>A0A4R6BYB5_9STAP</name>
<dbReference type="AlphaFoldDB" id="A0A4R6BYB5"/>
<sequence>MMSDYQCDVVCHNEAQVARVRQHLDALPMLDVTSILKALADVNRAKIIRALCVEEELCVCDLACILDISIANTSSHLRKLHKQGLVKSRREGKMVYYGLDHDLAEQIMTLSLKHLEVTV</sequence>
<keyword evidence="1" id="KW-0805">Transcription regulation</keyword>
<organism evidence="5 6">
    <name type="scientific">Macrococcus bovicus</name>
    <dbReference type="NCBI Taxonomy" id="69968"/>
    <lineage>
        <taxon>Bacteria</taxon>
        <taxon>Bacillati</taxon>
        <taxon>Bacillota</taxon>
        <taxon>Bacilli</taxon>
        <taxon>Bacillales</taxon>
        <taxon>Staphylococcaceae</taxon>
        <taxon>Macrococcus</taxon>
    </lineage>
</organism>
<dbReference type="SMART" id="SM00418">
    <property type="entry name" value="HTH_ARSR"/>
    <property type="match status" value="1"/>
</dbReference>
<comment type="caution">
    <text evidence="5">The sequence shown here is derived from an EMBL/GenBank/DDBJ whole genome shotgun (WGS) entry which is preliminary data.</text>
</comment>
<evidence type="ECO:0000256" key="2">
    <source>
        <dbReference type="ARBA" id="ARBA00023125"/>
    </source>
</evidence>
<dbReference type="InterPro" id="IPR001845">
    <property type="entry name" value="HTH_ArsR_DNA-bd_dom"/>
</dbReference>
<dbReference type="SUPFAM" id="SSF46785">
    <property type="entry name" value="Winged helix' DNA-binding domain"/>
    <property type="match status" value="1"/>
</dbReference>
<dbReference type="Proteomes" id="UP000294843">
    <property type="component" value="Unassembled WGS sequence"/>
</dbReference>
<keyword evidence="3" id="KW-0804">Transcription</keyword>
<proteinExistence type="predicted"/>
<keyword evidence="6" id="KW-1185">Reference proteome</keyword>
<evidence type="ECO:0000313" key="5">
    <source>
        <dbReference type="EMBL" id="TDM13429.1"/>
    </source>
</evidence>
<dbReference type="PRINTS" id="PR00778">
    <property type="entry name" value="HTHARSR"/>
</dbReference>
<dbReference type="EMBL" id="SCWF01000011">
    <property type="protein sequence ID" value="TDM13429.1"/>
    <property type="molecule type" value="Genomic_DNA"/>
</dbReference>
<protein>
    <submittedName>
        <fullName evidence="5">Transcriptional regulator</fullName>
    </submittedName>
</protein>
<dbReference type="OrthoDB" id="9794330at2"/>
<keyword evidence="2" id="KW-0238">DNA-binding</keyword>
<dbReference type="Gene3D" id="1.10.10.10">
    <property type="entry name" value="Winged helix-like DNA-binding domain superfamily/Winged helix DNA-binding domain"/>
    <property type="match status" value="1"/>
</dbReference>
<dbReference type="Pfam" id="PF01022">
    <property type="entry name" value="HTH_5"/>
    <property type="match status" value="1"/>
</dbReference>
<dbReference type="GO" id="GO:0003677">
    <property type="term" value="F:DNA binding"/>
    <property type="evidence" value="ECO:0007669"/>
    <property type="project" value="UniProtKB-KW"/>
</dbReference>
<dbReference type="InterPro" id="IPR036390">
    <property type="entry name" value="WH_DNA-bd_sf"/>
</dbReference>
<dbReference type="GO" id="GO:0003700">
    <property type="term" value="F:DNA-binding transcription factor activity"/>
    <property type="evidence" value="ECO:0007669"/>
    <property type="project" value="InterPro"/>
</dbReference>
<evidence type="ECO:0000256" key="1">
    <source>
        <dbReference type="ARBA" id="ARBA00023015"/>
    </source>
</evidence>
<dbReference type="InterPro" id="IPR036388">
    <property type="entry name" value="WH-like_DNA-bd_sf"/>
</dbReference>
<dbReference type="NCBIfam" id="NF033788">
    <property type="entry name" value="HTH_metalloreg"/>
    <property type="match status" value="1"/>
</dbReference>
<feature type="domain" description="HTH arsR-type" evidence="4">
    <location>
        <begin position="24"/>
        <end position="119"/>
    </location>
</feature>
<dbReference type="InterPro" id="IPR051011">
    <property type="entry name" value="Metal_resp_trans_reg"/>
</dbReference>
<dbReference type="PANTHER" id="PTHR43132:SF6">
    <property type="entry name" value="HTH-TYPE TRANSCRIPTIONAL REPRESSOR CZRA"/>
    <property type="match status" value="1"/>
</dbReference>
<dbReference type="PANTHER" id="PTHR43132">
    <property type="entry name" value="ARSENICAL RESISTANCE OPERON REPRESSOR ARSR-RELATED"/>
    <property type="match status" value="1"/>
</dbReference>
<gene>
    <name evidence="5" type="ORF">ERX55_09270</name>
</gene>
<accession>A0A4R6BYB5</accession>